<dbReference type="Proteomes" id="UP001589643">
    <property type="component" value="Unassembled WGS sequence"/>
</dbReference>
<dbReference type="RefSeq" id="WP_378718977.1">
    <property type="nucleotide sequence ID" value="NZ_JBHLHV010000001.1"/>
</dbReference>
<dbReference type="GO" id="GO:0016787">
    <property type="term" value="F:hydrolase activity"/>
    <property type="evidence" value="ECO:0007669"/>
    <property type="project" value="UniProtKB-KW"/>
</dbReference>
<sequence>MTTATLPRAARVEPSQRRFSLDGLEFRVWSSDAVASFPAIVLLHGVGMSHRSFLRLHPLLAQTAAVHSIDLPGFAGLPVPDRNVPVAMMADALAELLRRVVGRPAVIVGHSMGAQWAVETASRHPDLVSGLALIGPVVDDHHRTLGAQALALSRDGLLEPPRVNARVTLDYFRTRPRWFFAQVRHMLAYPIEDRVAEVDVPTLLVRGGRDPMAGDAWVERLAGRAARGSVLVVPGKGHHVERTAAEPVARGILAVAASSEPGEGP</sequence>
<dbReference type="InterPro" id="IPR029058">
    <property type="entry name" value="AB_hydrolase_fold"/>
</dbReference>
<dbReference type="SUPFAM" id="SSF53474">
    <property type="entry name" value="alpha/beta-Hydrolases"/>
    <property type="match status" value="1"/>
</dbReference>
<dbReference type="PANTHER" id="PTHR46438">
    <property type="entry name" value="ALPHA/BETA-HYDROLASES SUPERFAMILY PROTEIN"/>
    <property type="match status" value="1"/>
</dbReference>
<accession>A0ABV5ES94</accession>
<feature type="domain" description="AB hydrolase-1" evidence="1">
    <location>
        <begin position="40"/>
        <end position="249"/>
    </location>
</feature>
<dbReference type="Gene3D" id="3.40.50.1820">
    <property type="entry name" value="alpha/beta hydrolase"/>
    <property type="match status" value="1"/>
</dbReference>
<comment type="caution">
    <text evidence="2">The sequence shown here is derived from an EMBL/GenBank/DDBJ whole genome shotgun (WGS) entry which is preliminary data.</text>
</comment>
<evidence type="ECO:0000313" key="3">
    <source>
        <dbReference type="Proteomes" id="UP001589643"/>
    </source>
</evidence>
<organism evidence="2 3">
    <name type="scientific">Microbacterium plantarum</name>
    <dbReference type="NCBI Taxonomy" id="1816425"/>
    <lineage>
        <taxon>Bacteria</taxon>
        <taxon>Bacillati</taxon>
        <taxon>Actinomycetota</taxon>
        <taxon>Actinomycetes</taxon>
        <taxon>Micrococcales</taxon>
        <taxon>Microbacteriaceae</taxon>
        <taxon>Microbacterium</taxon>
    </lineage>
</organism>
<keyword evidence="2" id="KW-0378">Hydrolase</keyword>
<reference evidence="2 3" key="1">
    <citation type="submission" date="2024-08" db="EMBL/GenBank/DDBJ databases">
        <title>Heavy metals resistant antinobacteria isolated from wastewater.</title>
        <authorList>
            <person name="Roman Ponce B."/>
            <person name="Blanco Mercado M.A."/>
            <person name="Avila Aldana I.N."/>
            <person name="Morales Arrieta S."/>
        </authorList>
    </citation>
    <scope>NUCLEOTIDE SEQUENCE [LARGE SCALE GENOMIC DNA]</scope>
    <source>
        <strain evidence="3">sma-1</strain>
    </source>
</reference>
<evidence type="ECO:0000259" key="1">
    <source>
        <dbReference type="Pfam" id="PF12697"/>
    </source>
</evidence>
<dbReference type="InterPro" id="IPR000073">
    <property type="entry name" value="AB_hydrolase_1"/>
</dbReference>
<protein>
    <submittedName>
        <fullName evidence="2">Alpha/beta fold hydrolase</fullName>
    </submittedName>
</protein>
<gene>
    <name evidence="2" type="ORF">AB7P39_08140</name>
</gene>
<proteinExistence type="predicted"/>
<evidence type="ECO:0000313" key="2">
    <source>
        <dbReference type="EMBL" id="MFB8892816.1"/>
    </source>
</evidence>
<dbReference type="Pfam" id="PF12697">
    <property type="entry name" value="Abhydrolase_6"/>
    <property type="match status" value="1"/>
</dbReference>
<name>A0ABV5ES94_9MICO</name>
<dbReference type="EMBL" id="JBHLHV010000001">
    <property type="protein sequence ID" value="MFB8892816.1"/>
    <property type="molecule type" value="Genomic_DNA"/>
</dbReference>
<keyword evidence="3" id="KW-1185">Reference proteome</keyword>